<feature type="region of interest" description="Disordered" evidence="1">
    <location>
        <begin position="1"/>
        <end position="23"/>
    </location>
</feature>
<evidence type="ECO:0000256" key="1">
    <source>
        <dbReference type="SAM" id="MobiDB-lite"/>
    </source>
</evidence>
<organism evidence="2 3">
    <name type="scientific">Botryotinia fuckeliana (strain BcDW1)</name>
    <name type="common">Noble rot fungus</name>
    <name type="synonym">Botrytis cinerea</name>
    <dbReference type="NCBI Taxonomy" id="1290391"/>
    <lineage>
        <taxon>Eukaryota</taxon>
        <taxon>Fungi</taxon>
        <taxon>Dikarya</taxon>
        <taxon>Ascomycota</taxon>
        <taxon>Pezizomycotina</taxon>
        <taxon>Leotiomycetes</taxon>
        <taxon>Helotiales</taxon>
        <taxon>Sclerotiniaceae</taxon>
        <taxon>Botrytis</taxon>
    </lineage>
</organism>
<dbReference type="EMBL" id="KB707943">
    <property type="protein sequence ID" value="EMR84573.1"/>
    <property type="molecule type" value="Genomic_DNA"/>
</dbReference>
<dbReference type="AlphaFoldDB" id="M7UD21"/>
<sequence length="71" mass="7314">MPMSQSQATRTATSSQSVCTLQSSSTCSLLSYTGVAKEPKSAISVAISPIQNSQPSPSSKQTLTTQHGLGI</sequence>
<dbReference type="HOGENOM" id="CLU_2739695_0_0_1"/>
<feature type="compositionally biased region" description="Polar residues" evidence="1">
    <location>
        <begin position="60"/>
        <end position="71"/>
    </location>
</feature>
<proteinExistence type="predicted"/>
<evidence type="ECO:0000313" key="2">
    <source>
        <dbReference type="EMBL" id="EMR84573.1"/>
    </source>
</evidence>
<reference evidence="3" key="1">
    <citation type="journal article" date="2013" name="Genome Announc.">
        <title>Draft genome sequence of Botrytis cinerea BcDW1, inoculum for noble rot of grape berries.</title>
        <authorList>
            <person name="Blanco-Ulate B."/>
            <person name="Allen G."/>
            <person name="Powell A.L."/>
            <person name="Cantu D."/>
        </authorList>
    </citation>
    <scope>NUCLEOTIDE SEQUENCE [LARGE SCALE GENOMIC DNA]</scope>
    <source>
        <strain evidence="3">BcDW1</strain>
    </source>
</reference>
<dbReference type="Proteomes" id="UP000012045">
    <property type="component" value="Unassembled WGS sequence"/>
</dbReference>
<name>M7UD21_BOTF1</name>
<gene>
    <name evidence="2" type="ORF">BcDW1_6802</name>
</gene>
<accession>M7UD21</accession>
<protein>
    <submittedName>
        <fullName evidence="2">Uncharacterized protein</fullName>
    </submittedName>
</protein>
<evidence type="ECO:0000313" key="3">
    <source>
        <dbReference type="Proteomes" id="UP000012045"/>
    </source>
</evidence>
<feature type="region of interest" description="Disordered" evidence="1">
    <location>
        <begin position="48"/>
        <end position="71"/>
    </location>
</feature>
<feature type="compositionally biased region" description="Low complexity" evidence="1">
    <location>
        <begin position="48"/>
        <end position="59"/>
    </location>
</feature>